<evidence type="ECO:0000256" key="1">
    <source>
        <dbReference type="ARBA" id="ARBA00022741"/>
    </source>
</evidence>
<feature type="region of interest" description="Disordered" evidence="3">
    <location>
        <begin position="147"/>
        <end position="293"/>
    </location>
</feature>
<dbReference type="Gene3D" id="3.40.50.300">
    <property type="entry name" value="P-loop containing nucleotide triphosphate hydrolases"/>
    <property type="match status" value="1"/>
</dbReference>
<dbReference type="EMBL" id="JAVKGR010000001">
    <property type="protein sequence ID" value="MDR8018100.1"/>
    <property type="molecule type" value="Genomic_DNA"/>
</dbReference>
<dbReference type="InterPro" id="IPR025669">
    <property type="entry name" value="AAA_dom"/>
</dbReference>
<dbReference type="PANTHER" id="PTHR43384">
    <property type="entry name" value="SEPTUM SITE-DETERMINING PROTEIN MIND HOMOLOG, CHLOROPLASTIC-RELATED"/>
    <property type="match status" value="1"/>
</dbReference>
<organism evidence="5 6">
    <name type="scientific">Nesterenkonia aerolata</name>
    <dbReference type="NCBI Taxonomy" id="3074079"/>
    <lineage>
        <taxon>Bacteria</taxon>
        <taxon>Bacillati</taxon>
        <taxon>Actinomycetota</taxon>
        <taxon>Actinomycetes</taxon>
        <taxon>Micrococcales</taxon>
        <taxon>Micrococcaceae</taxon>
        <taxon>Nesterenkonia</taxon>
    </lineage>
</organism>
<evidence type="ECO:0000313" key="5">
    <source>
        <dbReference type="EMBL" id="MDR8018100.1"/>
    </source>
</evidence>
<dbReference type="Proteomes" id="UP001251870">
    <property type="component" value="Unassembled WGS sequence"/>
</dbReference>
<feature type="compositionally biased region" description="Basic and acidic residues" evidence="3">
    <location>
        <begin position="175"/>
        <end position="193"/>
    </location>
</feature>
<dbReference type="SUPFAM" id="SSF52540">
    <property type="entry name" value="P-loop containing nucleoside triphosphate hydrolases"/>
    <property type="match status" value="1"/>
</dbReference>
<accession>A0ABU2DP58</accession>
<proteinExistence type="predicted"/>
<dbReference type="Pfam" id="PF13614">
    <property type="entry name" value="AAA_31"/>
    <property type="match status" value="1"/>
</dbReference>
<gene>
    <name evidence="5" type="ORF">RIL96_00775</name>
</gene>
<dbReference type="InterPro" id="IPR050625">
    <property type="entry name" value="ParA/MinD_ATPase"/>
</dbReference>
<evidence type="ECO:0000256" key="3">
    <source>
        <dbReference type="SAM" id="MobiDB-lite"/>
    </source>
</evidence>
<reference evidence="5 6" key="1">
    <citation type="submission" date="2023-09" db="EMBL/GenBank/DDBJ databases">
        <title>Description of three actinobacteria isolated from air of manufacturing shop in a pharmaceutical factory.</title>
        <authorList>
            <person name="Zhang D.-F."/>
        </authorList>
    </citation>
    <scope>NUCLEOTIDE SEQUENCE [LARGE SCALE GENOMIC DNA]</scope>
    <source>
        <strain evidence="5 6">LY-0111</strain>
    </source>
</reference>
<evidence type="ECO:0000256" key="2">
    <source>
        <dbReference type="ARBA" id="ARBA00022840"/>
    </source>
</evidence>
<dbReference type="PANTHER" id="PTHR43384:SF6">
    <property type="entry name" value="SEPTUM SITE-DETERMINING PROTEIN MIND HOMOLOG, CHLOROPLASTIC"/>
    <property type="match status" value="1"/>
</dbReference>
<dbReference type="RefSeq" id="WP_310547090.1">
    <property type="nucleotide sequence ID" value="NZ_JAVKGR010000001.1"/>
</dbReference>
<keyword evidence="6" id="KW-1185">Reference proteome</keyword>
<feature type="compositionally biased region" description="Acidic residues" evidence="3">
    <location>
        <begin position="160"/>
        <end position="174"/>
    </location>
</feature>
<feature type="compositionally biased region" description="Low complexity" evidence="3">
    <location>
        <begin position="268"/>
        <end position="285"/>
    </location>
</feature>
<evidence type="ECO:0000313" key="6">
    <source>
        <dbReference type="Proteomes" id="UP001251870"/>
    </source>
</evidence>
<feature type="domain" description="AAA" evidence="4">
    <location>
        <begin position="331"/>
        <end position="450"/>
    </location>
</feature>
<comment type="caution">
    <text evidence="5">The sequence shown here is derived from an EMBL/GenBank/DDBJ whole genome shotgun (WGS) entry which is preliminary data.</text>
</comment>
<dbReference type="InterPro" id="IPR027417">
    <property type="entry name" value="P-loop_NTPase"/>
</dbReference>
<name>A0ABU2DP58_9MICC</name>
<sequence>MRRCAVVTAGYIAQDHIASVEGRQGAVTVERRCADVAEVIAVIRAGWVDAALLIGSTEELTGSLLQEFDDAGVTLVVISDVAGERRRLRQLGICALPDETETDTLLAALRGEPILVADEELDEEASTEPWAQALTGVPGDADAAMAAEEPGEARGQNAEETSEEAADEATDEAADEARDKTAEYPATGEHDTADENGAVGENGVAGEPGAVAGLPFARRLDQPLPHSRGHTLSEGGADAASDADSPTWAETVPDTAPDAVPDTVPADWATSSAGSAGAWAPSSGPEQWGQTVGSIEGPAEESLQHSADHQADHHAAQHSAGLRGVVTVWGAPGSPGRTTVAVNLAAELALAGQRVLLIDADTVASSVAAHLGLLEESAGIAQACRQAELGRLSPQRLRRCVAAVDVGGARVHLLTGIPRAERWRELREHGLREVLRLAREGYDAVIVDIAAPLEQDEELLYDTQAPQRYAAGLTALRAADRTLAVGAADPVSFTRLVRAVEDYSLSVPEAPRPEVLVNQLRREVVGRSPEQHVQQAWERFGADQPIAYLLPWDREGCDRALRQGRALVEAAPGSALRAGIAELAGAEMPRRRGLAARLKEALPSMR</sequence>
<keyword evidence="1" id="KW-0547">Nucleotide-binding</keyword>
<keyword evidence="2" id="KW-0067">ATP-binding</keyword>
<protein>
    <submittedName>
        <fullName evidence="5">AAA family ATPase</fullName>
    </submittedName>
</protein>
<evidence type="ECO:0000259" key="4">
    <source>
        <dbReference type="Pfam" id="PF13614"/>
    </source>
</evidence>